<dbReference type="Proteomes" id="UP000653305">
    <property type="component" value="Unassembled WGS sequence"/>
</dbReference>
<dbReference type="Pfam" id="PF04949">
    <property type="entry name" value="Transcrip_act"/>
    <property type="match status" value="1"/>
</dbReference>
<dbReference type="EMBL" id="BMAC01000853">
    <property type="protein sequence ID" value="GFQ03650.1"/>
    <property type="molecule type" value="Genomic_DNA"/>
</dbReference>
<dbReference type="PANTHER" id="PTHR21470">
    <property type="entry name" value="RAB6-INTERACTING PROTEIN GORAB"/>
    <property type="match status" value="1"/>
</dbReference>
<dbReference type="OrthoDB" id="1921288at2759"/>
<name>A0A830CXA0_9LAMI</name>
<feature type="region of interest" description="Disordered" evidence="1">
    <location>
        <begin position="1"/>
        <end position="23"/>
    </location>
</feature>
<comment type="caution">
    <text evidence="3">The sequence shown here is derived from an EMBL/GenBank/DDBJ whole genome shotgun (WGS) entry which is preliminary data.</text>
</comment>
<feature type="transmembrane region" description="Helical" evidence="2">
    <location>
        <begin position="69"/>
        <end position="94"/>
    </location>
</feature>
<sequence>MQTGQISRSLSFNGTLTKEDGEMSKSALSTFRAKEEDIEKKKMEVKEKVQSQLGRIDEETKRLATICEVFALFPFLDVFSCFFFQVILWIFFFGKKCKGLVLASVCACVCVCVCVFACFFCFLLVKV</sequence>
<keyword evidence="4" id="KW-1185">Reference proteome</keyword>
<proteinExistence type="predicted"/>
<evidence type="ECO:0000313" key="3">
    <source>
        <dbReference type="EMBL" id="GFQ03650.1"/>
    </source>
</evidence>
<evidence type="ECO:0000313" key="4">
    <source>
        <dbReference type="Proteomes" id="UP000653305"/>
    </source>
</evidence>
<evidence type="ECO:0008006" key="5">
    <source>
        <dbReference type="Google" id="ProtNLM"/>
    </source>
</evidence>
<keyword evidence="2" id="KW-0812">Transmembrane</keyword>
<accession>A0A830CXA0</accession>
<dbReference type="AlphaFoldDB" id="A0A830CXA0"/>
<reference evidence="3" key="1">
    <citation type="submission" date="2020-07" db="EMBL/GenBank/DDBJ databases">
        <title>Ethylene signaling mediates host invasion by parasitic plants.</title>
        <authorList>
            <person name="Yoshida S."/>
        </authorList>
    </citation>
    <scope>NUCLEOTIDE SEQUENCE</scope>
    <source>
        <strain evidence="3">Okayama</strain>
    </source>
</reference>
<dbReference type="PANTHER" id="PTHR21470:SF10">
    <property type="entry name" value="RAB6-INTERACTING GOLGIN"/>
    <property type="match status" value="1"/>
</dbReference>
<keyword evidence="2" id="KW-1133">Transmembrane helix</keyword>
<keyword evidence="2" id="KW-0472">Membrane</keyword>
<feature type="compositionally biased region" description="Polar residues" evidence="1">
    <location>
        <begin position="1"/>
        <end position="16"/>
    </location>
</feature>
<dbReference type="InterPro" id="IPR007033">
    <property type="entry name" value="GORAB"/>
</dbReference>
<feature type="transmembrane region" description="Helical" evidence="2">
    <location>
        <begin position="100"/>
        <end position="125"/>
    </location>
</feature>
<evidence type="ECO:0000256" key="1">
    <source>
        <dbReference type="SAM" id="MobiDB-lite"/>
    </source>
</evidence>
<organism evidence="3 4">
    <name type="scientific">Phtheirospermum japonicum</name>
    <dbReference type="NCBI Taxonomy" id="374723"/>
    <lineage>
        <taxon>Eukaryota</taxon>
        <taxon>Viridiplantae</taxon>
        <taxon>Streptophyta</taxon>
        <taxon>Embryophyta</taxon>
        <taxon>Tracheophyta</taxon>
        <taxon>Spermatophyta</taxon>
        <taxon>Magnoliopsida</taxon>
        <taxon>eudicotyledons</taxon>
        <taxon>Gunneridae</taxon>
        <taxon>Pentapetalae</taxon>
        <taxon>asterids</taxon>
        <taxon>lamiids</taxon>
        <taxon>Lamiales</taxon>
        <taxon>Orobanchaceae</taxon>
        <taxon>Orobanchaceae incertae sedis</taxon>
        <taxon>Phtheirospermum</taxon>
    </lineage>
</organism>
<gene>
    <name evidence="3" type="ORF">PHJA_002508800</name>
</gene>
<protein>
    <recommendedName>
        <fullName evidence="5">RAB6-interacting golgin</fullName>
    </recommendedName>
</protein>
<evidence type="ECO:0000256" key="2">
    <source>
        <dbReference type="SAM" id="Phobius"/>
    </source>
</evidence>